<dbReference type="AlphaFoldDB" id="A0A7V8FDX8"/>
<dbReference type="SUPFAM" id="SSF53850">
    <property type="entry name" value="Periplasmic binding protein-like II"/>
    <property type="match status" value="1"/>
</dbReference>
<feature type="chain" id="PRO_5031110524" evidence="3">
    <location>
        <begin position="22"/>
        <end position="206"/>
    </location>
</feature>
<evidence type="ECO:0000256" key="2">
    <source>
        <dbReference type="ARBA" id="ARBA00022729"/>
    </source>
</evidence>
<comment type="caution">
    <text evidence="5">The sequence shown here is derived from an EMBL/GenBank/DDBJ whole genome shotgun (WGS) entry which is preliminary data.</text>
</comment>
<dbReference type="PANTHER" id="PTHR35936">
    <property type="entry name" value="MEMBRANE-BOUND LYTIC MUREIN TRANSGLYCOSYLASE F"/>
    <property type="match status" value="1"/>
</dbReference>
<dbReference type="Pfam" id="PF00497">
    <property type="entry name" value="SBP_bac_3"/>
    <property type="match status" value="1"/>
</dbReference>
<proteinExistence type="inferred from homology"/>
<sequence>MRSAALTVLLLLAVQVLPAVAQPVPGPLPLTTEQRDDLLAHPTIVVGYYDSGWPPFEALHGERVEGMGPEIVSQVAARLGLEVQMRRLGSWAEVLNAACRGEIDVVMNISQNSERNRCLLYTAPYVDAPLAIVVRSGDLATAGNADLDVRRVVVEQNFLTGPQVRARYPRARQIVADSTLQALQMVKHDKADAFIGNAYVADRLIA</sequence>
<protein>
    <submittedName>
        <fullName evidence="5">Virulence sensor protein BvgS</fullName>
    </submittedName>
</protein>
<evidence type="ECO:0000313" key="5">
    <source>
        <dbReference type="EMBL" id="KAF1013423.1"/>
    </source>
</evidence>
<comment type="similarity">
    <text evidence="1">Belongs to the bacterial solute-binding protein 3 family.</text>
</comment>
<dbReference type="Proteomes" id="UP000487117">
    <property type="component" value="Unassembled WGS sequence"/>
</dbReference>
<name>A0A7V8FDX8_STEMA</name>
<evidence type="ECO:0000256" key="3">
    <source>
        <dbReference type="SAM" id="SignalP"/>
    </source>
</evidence>
<reference evidence="6" key="1">
    <citation type="journal article" date="2020" name="MBio">
        <title>Horizontal gene transfer to a defensive symbiont with a reduced genome amongst a multipartite beetle microbiome.</title>
        <authorList>
            <person name="Waterworth S.C."/>
            <person name="Florez L.V."/>
            <person name="Rees E.R."/>
            <person name="Hertweck C."/>
            <person name="Kaltenpoth M."/>
            <person name="Kwan J.C."/>
        </authorList>
    </citation>
    <scope>NUCLEOTIDE SEQUENCE [LARGE SCALE GENOMIC DNA]</scope>
</reference>
<dbReference type="EMBL" id="WNDS01000005">
    <property type="protein sequence ID" value="KAF1013423.1"/>
    <property type="molecule type" value="Genomic_DNA"/>
</dbReference>
<keyword evidence="2 3" id="KW-0732">Signal</keyword>
<dbReference type="InterPro" id="IPR001638">
    <property type="entry name" value="Solute-binding_3/MltF_N"/>
</dbReference>
<evidence type="ECO:0000259" key="4">
    <source>
        <dbReference type="Pfam" id="PF00497"/>
    </source>
</evidence>
<dbReference type="CDD" id="cd01007">
    <property type="entry name" value="PBP2_BvgS_HisK_like"/>
    <property type="match status" value="1"/>
</dbReference>
<feature type="domain" description="Solute-binding protein family 3/N-terminal" evidence="4">
    <location>
        <begin position="49"/>
        <end position="140"/>
    </location>
</feature>
<accession>A0A7V8FDX8</accession>
<dbReference type="Gene3D" id="3.40.190.10">
    <property type="entry name" value="Periplasmic binding protein-like II"/>
    <property type="match status" value="2"/>
</dbReference>
<feature type="signal peptide" evidence="3">
    <location>
        <begin position="1"/>
        <end position="21"/>
    </location>
</feature>
<evidence type="ECO:0000256" key="1">
    <source>
        <dbReference type="ARBA" id="ARBA00010333"/>
    </source>
</evidence>
<dbReference type="PANTHER" id="PTHR35936:SF19">
    <property type="entry name" value="AMINO-ACID-BINDING PROTEIN YXEM-RELATED"/>
    <property type="match status" value="1"/>
</dbReference>
<gene>
    <name evidence="5" type="primary">bvgS_2</name>
    <name evidence="5" type="ORF">GAK31_03572</name>
</gene>
<evidence type="ECO:0000313" key="6">
    <source>
        <dbReference type="Proteomes" id="UP000487117"/>
    </source>
</evidence>
<organism evidence="5 6">
    <name type="scientific">Stenotrophomonas maltophilia</name>
    <name type="common">Pseudomonas maltophilia</name>
    <name type="synonym">Xanthomonas maltophilia</name>
    <dbReference type="NCBI Taxonomy" id="40324"/>
    <lineage>
        <taxon>Bacteria</taxon>
        <taxon>Pseudomonadati</taxon>
        <taxon>Pseudomonadota</taxon>
        <taxon>Gammaproteobacteria</taxon>
        <taxon>Lysobacterales</taxon>
        <taxon>Lysobacteraceae</taxon>
        <taxon>Stenotrophomonas</taxon>
        <taxon>Stenotrophomonas maltophilia group</taxon>
    </lineage>
</organism>